<dbReference type="EMBL" id="LUGH01000133">
    <property type="protein sequence ID" value="OBZ88758.1"/>
    <property type="molecule type" value="Genomic_DNA"/>
</dbReference>
<dbReference type="Pfam" id="PF00295">
    <property type="entry name" value="Glyco_hydro_28"/>
    <property type="match status" value="1"/>
</dbReference>
<evidence type="ECO:0000313" key="14">
    <source>
        <dbReference type="Proteomes" id="UP000093000"/>
    </source>
</evidence>
<keyword evidence="8" id="KW-0325">Glycoprotein</keyword>
<dbReference type="InterPro" id="IPR011050">
    <property type="entry name" value="Pectin_lyase_fold/virulence"/>
</dbReference>
<comment type="caution">
    <text evidence="13">The sequence shown here is derived from an EMBL/GenBank/DDBJ whole genome shotgun (WGS) entry which is preliminary data.</text>
</comment>
<evidence type="ECO:0000256" key="4">
    <source>
        <dbReference type="ARBA" id="ARBA00022729"/>
    </source>
</evidence>
<keyword evidence="4 12" id="KW-0732">Signal</keyword>
<dbReference type="STRING" id="101091.A0A1C7NIB4"/>
<dbReference type="InterPro" id="IPR000743">
    <property type="entry name" value="Glyco_hydro_28"/>
</dbReference>
<dbReference type="PANTHER" id="PTHR31736:SF19">
    <property type="entry name" value="PECTIN LYASE SUPERFAMILY PROTEIN-RELATED"/>
    <property type="match status" value="1"/>
</dbReference>
<evidence type="ECO:0000256" key="9">
    <source>
        <dbReference type="ARBA" id="ARBA00023295"/>
    </source>
</evidence>
<evidence type="ECO:0000256" key="2">
    <source>
        <dbReference type="ARBA" id="ARBA00008834"/>
    </source>
</evidence>
<keyword evidence="9 11" id="KW-0326">Glycosidase</keyword>
<dbReference type="PANTHER" id="PTHR31736">
    <property type="match status" value="1"/>
</dbReference>
<dbReference type="SUPFAM" id="SSF51126">
    <property type="entry name" value="Pectin lyase-like"/>
    <property type="match status" value="1"/>
</dbReference>
<evidence type="ECO:0000256" key="6">
    <source>
        <dbReference type="ARBA" id="ARBA00022801"/>
    </source>
</evidence>
<evidence type="ECO:0000256" key="12">
    <source>
        <dbReference type="SAM" id="SignalP"/>
    </source>
</evidence>
<protein>
    <submittedName>
        <fullName evidence="13">Exopolygalacturonase rpg16</fullName>
    </submittedName>
</protein>
<dbReference type="GO" id="GO:0005576">
    <property type="term" value="C:extracellular region"/>
    <property type="evidence" value="ECO:0007669"/>
    <property type="project" value="UniProtKB-SubCell"/>
</dbReference>
<dbReference type="GO" id="GO:0071555">
    <property type="term" value="P:cell wall organization"/>
    <property type="evidence" value="ECO:0007669"/>
    <property type="project" value="UniProtKB-KW"/>
</dbReference>
<keyword evidence="5" id="KW-0677">Repeat</keyword>
<dbReference type="AlphaFoldDB" id="A0A1C7NIB4"/>
<dbReference type="InterPro" id="IPR006626">
    <property type="entry name" value="PbH1"/>
</dbReference>
<sequence length="381" mass="39926">MVYIPSLTSSLALITVLASAAQAATCTVSTSGNVANNIVTAFNNCKNGGTVVFSKGATYNLNDLVTVQGLNNVNVQFYGTLNLPAYNTKFNGKSAFLIIKGTKVNFDGGNVGVINGNGQKWWDAKNRSAPTVLRMTVDGNSTFANFKILQAPRAHIGITGCNGITLDNITLNTVSNSANDAHNTDAVDISNSKNVNWTNSVVRNGDDCMAINGNTSQVRVNNVQCTGSHGFSVGSLGKGGETDVVSGIYVTNSKCTNCQNGLRIKTWPGGKGSVSDVHFSGVELNNVDNPIVITTHYCDNNQQSFCKGNDNASLTIKGVEIKSITGSASNKGGPVVSINCSKNTPCSGFTMSGINVTKNSKTKKNECINLSGSNSVAYCSQ</sequence>
<dbReference type="GO" id="GO:0004650">
    <property type="term" value="F:polygalacturonase activity"/>
    <property type="evidence" value="ECO:0007669"/>
    <property type="project" value="InterPro"/>
</dbReference>
<feature type="signal peptide" evidence="12">
    <location>
        <begin position="1"/>
        <end position="23"/>
    </location>
</feature>
<dbReference type="Gene3D" id="2.160.20.10">
    <property type="entry name" value="Single-stranded right-handed beta-helix, Pectin lyase-like"/>
    <property type="match status" value="1"/>
</dbReference>
<evidence type="ECO:0000256" key="1">
    <source>
        <dbReference type="ARBA" id="ARBA00004613"/>
    </source>
</evidence>
<keyword evidence="6 11" id="KW-0378">Hydrolase</keyword>
<evidence type="ECO:0000256" key="11">
    <source>
        <dbReference type="RuleBase" id="RU361169"/>
    </source>
</evidence>
<dbReference type="InterPro" id="IPR012334">
    <property type="entry name" value="Pectin_lyas_fold"/>
</dbReference>
<proteinExistence type="inferred from homology"/>
<reference evidence="13 14" key="1">
    <citation type="submission" date="2016-03" db="EMBL/GenBank/DDBJ databases">
        <title>Choanephora cucurbitarum.</title>
        <authorList>
            <person name="Min B."/>
            <person name="Park H."/>
            <person name="Park J.-H."/>
            <person name="Shin H.-D."/>
            <person name="Choi I.-G."/>
        </authorList>
    </citation>
    <scope>NUCLEOTIDE SEQUENCE [LARGE SCALE GENOMIC DNA]</scope>
    <source>
        <strain evidence="13 14">KUS-F28377</strain>
    </source>
</reference>
<evidence type="ECO:0000256" key="3">
    <source>
        <dbReference type="ARBA" id="ARBA00022525"/>
    </source>
</evidence>
<comment type="similarity">
    <text evidence="2 11">Belongs to the glycosyl hydrolase 28 family.</text>
</comment>
<evidence type="ECO:0000256" key="8">
    <source>
        <dbReference type="ARBA" id="ARBA00023180"/>
    </source>
</evidence>
<accession>A0A1C7NIB4</accession>
<dbReference type="InParanoid" id="A0A1C7NIB4"/>
<evidence type="ECO:0000313" key="13">
    <source>
        <dbReference type="EMBL" id="OBZ88758.1"/>
    </source>
</evidence>
<feature type="chain" id="PRO_5008889711" evidence="12">
    <location>
        <begin position="24"/>
        <end position="381"/>
    </location>
</feature>
<evidence type="ECO:0000256" key="10">
    <source>
        <dbReference type="ARBA" id="ARBA00023316"/>
    </source>
</evidence>
<keyword evidence="10" id="KW-0961">Cell wall biogenesis/degradation</keyword>
<keyword evidence="3" id="KW-0964">Secreted</keyword>
<dbReference type="GO" id="GO:0045490">
    <property type="term" value="P:pectin catabolic process"/>
    <property type="evidence" value="ECO:0007669"/>
    <property type="project" value="UniProtKB-ARBA"/>
</dbReference>
<keyword evidence="7" id="KW-1015">Disulfide bond</keyword>
<keyword evidence="14" id="KW-1185">Reference proteome</keyword>
<name>A0A1C7NIB4_9FUNG</name>
<dbReference type="OrthoDB" id="187139at2759"/>
<dbReference type="GO" id="GO:0046576">
    <property type="term" value="F:rhamnogalacturonan alpha-L-rhamnopyranosyl-(1-&gt;4)-alpha-D-galactopyranosyluronide lyase activity"/>
    <property type="evidence" value="ECO:0007669"/>
    <property type="project" value="UniProtKB-ARBA"/>
</dbReference>
<evidence type="ECO:0000256" key="5">
    <source>
        <dbReference type="ARBA" id="ARBA00022737"/>
    </source>
</evidence>
<dbReference type="SMART" id="SM00710">
    <property type="entry name" value="PbH1"/>
    <property type="match status" value="5"/>
</dbReference>
<gene>
    <name evidence="13" type="primary">rpg16_2</name>
    <name evidence="13" type="ORF">A0J61_03196</name>
</gene>
<comment type="subcellular location">
    <subcellularLocation>
        <location evidence="1">Secreted</location>
    </subcellularLocation>
</comment>
<evidence type="ECO:0000256" key="7">
    <source>
        <dbReference type="ARBA" id="ARBA00023157"/>
    </source>
</evidence>
<dbReference type="Proteomes" id="UP000093000">
    <property type="component" value="Unassembled WGS sequence"/>
</dbReference>
<organism evidence="13 14">
    <name type="scientific">Choanephora cucurbitarum</name>
    <dbReference type="NCBI Taxonomy" id="101091"/>
    <lineage>
        <taxon>Eukaryota</taxon>
        <taxon>Fungi</taxon>
        <taxon>Fungi incertae sedis</taxon>
        <taxon>Mucoromycota</taxon>
        <taxon>Mucoromycotina</taxon>
        <taxon>Mucoromycetes</taxon>
        <taxon>Mucorales</taxon>
        <taxon>Mucorineae</taxon>
        <taxon>Choanephoraceae</taxon>
        <taxon>Choanephoroideae</taxon>
        <taxon>Choanephora</taxon>
    </lineage>
</organism>